<evidence type="ECO:0000256" key="4">
    <source>
        <dbReference type="SAM" id="MobiDB-lite"/>
    </source>
</evidence>
<dbReference type="Proteomes" id="UP001212997">
    <property type="component" value="Unassembled WGS sequence"/>
</dbReference>
<dbReference type="PANTHER" id="PTHR20981">
    <property type="entry name" value="60S RIBOSOMAL PROTEIN L21"/>
    <property type="match status" value="1"/>
</dbReference>
<dbReference type="InterPro" id="IPR001147">
    <property type="entry name" value="Ribosomal_eL21"/>
</dbReference>
<feature type="compositionally biased region" description="Polar residues" evidence="4">
    <location>
        <begin position="169"/>
        <end position="181"/>
    </location>
</feature>
<dbReference type="FunFam" id="2.30.30.70:FF:000001">
    <property type="entry name" value="60S ribosomal protein L21"/>
    <property type="match status" value="1"/>
</dbReference>
<dbReference type="SUPFAM" id="SSF50104">
    <property type="entry name" value="Translation proteins SH3-like domain"/>
    <property type="match status" value="1"/>
</dbReference>
<dbReference type="InterPro" id="IPR008991">
    <property type="entry name" value="Translation_prot_SH3-like_sf"/>
</dbReference>
<dbReference type="InterPro" id="IPR036948">
    <property type="entry name" value="Ribosomal_eL21_sf"/>
</dbReference>
<dbReference type="Gene3D" id="2.30.30.70">
    <property type="entry name" value="Ribosomal protein L21"/>
    <property type="match status" value="1"/>
</dbReference>
<sequence length="192" mass="21947">MPQPQLYILKMPHSFGYRARTRDMFKRGFKEKGPIKISTYLIPYRVGDIVDIKANAAQQKGMPHKYYHGRTGIVYNVTPNAVGIIINKVVGNRYIEKRVNIRVEHIRHSKCRQEFLDRVKRNHDAHAEAKAKGGESLSMSLCKSPPCDLLLRSLPERVQLKRIPAQPRASRTVSTKDNAPQTMVPVPYETTI</sequence>
<dbReference type="AlphaFoldDB" id="A0AAD5V7H5"/>
<evidence type="ECO:0000256" key="2">
    <source>
        <dbReference type="ARBA" id="ARBA00022980"/>
    </source>
</evidence>
<name>A0AAD5V7H5_9APHY</name>
<evidence type="ECO:0000256" key="3">
    <source>
        <dbReference type="ARBA" id="ARBA00023274"/>
    </source>
</evidence>
<proteinExistence type="inferred from homology"/>
<evidence type="ECO:0000256" key="1">
    <source>
        <dbReference type="ARBA" id="ARBA00008427"/>
    </source>
</evidence>
<dbReference type="GO" id="GO:0003735">
    <property type="term" value="F:structural constituent of ribosome"/>
    <property type="evidence" value="ECO:0007669"/>
    <property type="project" value="InterPro"/>
</dbReference>
<protein>
    <recommendedName>
        <fullName evidence="7">60S ribosomal protein L21</fullName>
    </recommendedName>
</protein>
<dbReference type="Pfam" id="PF01157">
    <property type="entry name" value="Ribosomal_L21e"/>
    <property type="match status" value="1"/>
</dbReference>
<dbReference type="GO" id="GO:0006412">
    <property type="term" value="P:translation"/>
    <property type="evidence" value="ECO:0007669"/>
    <property type="project" value="InterPro"/>
</dbReference>
<organism evidence="5 6">
    <name type="scientific">Meripilus lineatus</name>
    <dbReference type="NCBI Taxonomy" id="2056292"/>
    <lineage>
        <taxon>Eukaryota</taxon>
        <taxon>Fungi</taxon>
        <taxon>Dikarya</taxon>
        <taxon>Basidiomycota</taxon>
        <taxon>Agaricomycotina</taxon>
        <taxon>Agaricomycetes</taxon>
        <taxon>Polyporales</taxon>
        <taxon>Meripilaceae</taxon>
        <taxon>Meripilus</taxon>
    </lineage>
</organism>
<dbReference type="EMBL" id="JANAWD010000184">
    <property type="protein sequence ID" value="KAJ3484566.1"/>
    <property type="molecule type" value="Genomic_DNA"/>
</dbReference>
<comment type="caution">
    <text evidence="5">The sequence shown here is derived from an EMBL/GenBank/DDBJ whole genome shotgun (WGS) entry which is preliminary data.</text>
</comment>
<comment type="similarity">
    <text evidence="1">Belongs to the eukaryotic ribosomal protein eL21 family.</text>
</comment>
<gene>
    <name evidence="5" type="ORF">NLI96_g5559</name>
</gene>
<keyword evidence="2" id="KW-0689">Ribosomal protein</keyword>
<keyword evidence="6" id="KW-1185">Reference proteome</keyword>
<dbReference type="PROSITE" id="PS01171">
    <property type="entry name" value="RIBOSOMAL_L21E"/>
    <property type="match status" value="1"/>
</dbReference>
<reference evidence="5" key="1">
    <citation type="submission" date="2022-07" db="EMBL/GenBank/DDBJ databases">
        <title>Genome Sequence of Physisporinus lineatus.</title>
        <authorList>
            <person name="Buettner E."/>
        </authorList>
    </citation>
    <scope>NUCLEOTIDE SEQUENCE</scope>
    <source>
        <strain evidence="5">VT162</strain>
    </source>
</reference>
<accession>A0AAD5V7H5</accession>
<keyword evidence="3" id="KW-0687">Ribonucleoprotein</keyword>
<evidence type="ECO:0000313" key="6">
    <source>
        <dbReference type="Proteomes" id="UP001212997"/>
    </source>
</evidence>
<dbReference type="Gene3D" id="6.10.250.3260">
    <property type="match status" value="2"/>
</dbReference>
<dbReference type="GO" id="GO:1990904">
    <property type="term" value="C:ribonucleoprotein complex"/>
    <property type="evidence" value="ECO:0007669"/>
    <property type="project" value="UniProtKB-KW"/>
</dbReference>
<dbReference type="GO" id="GO:0005840">
    <property type="term" value="C:ribosome"/>
    <property type="evidence" value="ECO:0007669"/>
    <property type="project" value="UniProtKB-KW"/>
</dbReference>
<evidence type="ECO:0000313" key="5">
    <source>
        <dbReference type="EMBL" id="KAJ3484566.1"/>
    </source>
</evidence>
<evidence type="ECO:0008006" key="7">
    <source>
        <dbReference type="Google" id="ProtNLM"/>
    </source>
</evidence>
<feature type="region of interest" description="Disordered" evidence="4">
    <location>
        <begin position="164"/>
        <end position="192"/>
    </location>
</feature>
<dbReference type="InterPro" id="IPR018259">
    <property type="entry name" value="Ribosomal_eL21_CS"/>
</dbReference>